<evidence type="ECO:0000259" key="2">
    <source>
        <dbReference type="Pfam" id="PF22847"/>
    </source>
</evidence>
<dbReference type="InterPro" id="IPR023296">
    <property type="entry name" value="Glyco_hydro_beta-prop_sf"/>
</dbReference>
<dbReference type="EMBL" id="JBHUHZ010000001">
    <property type="protein sequence ID" value="MFD2161311.1"/>
    <property type="molecule type" value="Genomic_DNA"/>
</dbReference>
<dbReference type="PANTHER" id="PTHR43301:SF3">
    <property type="entry name" value="ARABINAN ENDO-1,5-ALPHA-L-ARABINOSIDASE A-RELATED"/>
    <property type="match status" value="1"/>
</dbReference>
<evidence type="ECO:0000313" key="4">
    <source>
        <dbReference type="Proteomes" id="UP001597387"/>
    </source>
</evidence>
<feature type="domain" description="Arabinosidase BT-3657-like N-terminal" evidence="2">
    <location>
        <begin position="19"/>
        <end position="117"/>
    </location>
</feature>
<dbReference type="InterPro" id="IPR055133">
    <property type="entry name" value="BT_3657-like_N"/>
</dbReference>
<protein>
    <submittedName>
        <fullName evidence="3">Glycoside hydrolase family 43 protein</fullName>
    </submittedName>
</protein>
<dbReference type="RefSeq" id="WP_255899649.1">
    <property type="nucleotide sequence ID" value="NZ_JAFMZO010000001.1"/>
</dbReference>
<feature type="signal peptide" evidence="1">
    <location>
        <begin position="1"/>
        <end position="21"/>
    </location>
</feature>
<evidence type="ECO:0000256" key="1">
    <source>
        <dbReference type="SAM" id="SignalP"/>
    </source>
</evidence>
<name>A0ABW4ZIG2_9SPHI</name>
<organism evidence="3 4">
    <name type="scientific">Paradesertivirga mongoliensis</name>
    <dbReference type="NCBI Taxonomy" id="2100740"/>
    <lineage>
        <taxon>Bacteria</taxon>
        <taxon>Pseudomonadati</taxon>
        <taxon>Bacteroidota</taxon>
        <taxon>Sphingobacteriia</taxon>
        <taxon>Sphingobacteriales</taxon>
        <taxon>Sphingobacteriaceae</taxon>
        <taxon>Paradesertivirga</taxon>
    </lineage>
</organism>
<dbReference type="Pfam" id="PF22847">
    <property type="entry name" value="BT_3657-like_N"/>
    <property type="match status" value="1"/>
</dbReference>
<sequence>MMRNLLLTFSLCATLFSCSVAQKKSAYVFSYFKGNGADGLHLAYSYDGLTWKALKGDSSFLRPLISKDKLMRDPCIVKGKDGIFHMVWTVSWTAKGIGYANSKDLITWSEQKYIPVMEHEVGARNSWAPEITYDKKNKQYMIYWATTIPGRFRETQVTADDGLNHRIYYVTTKDFETFSQTKLLYDPGFNSIDATIVKDGKRWVMFIKDETREPAQKNLKIAYASTLTGPYSKASEPFTDKTWAEGPTTLKKGDTWIVYYDKYTSHTYGALSSTDLKNWTDISNKISLPKGIRHGSILKISKKELAKLL</sequence>
<dbReference type="CDD" id="cd08983">
    <property type="entry name" value="GH43_Bt3655-like"/>
    <property type="match status" value="1"/>
</dbReference>
<evidence type="ECO:0000313" key="3">
    <source>
        <dbReference type="EMBL" id="MFD2161311.1"/>
    </source>
</evidence>
<dbReference type="InterPro" id="IPR050727">
    <property type="entry name" value="GH43_arabinanases"/>
</dbReference>
<keyword evidence="3" id="KW-0378">Hydrolase</keyword>
<gene>
    <name evidence="3" type="ORF">ACFSJU_02850</name>
</gene>
<dbReference type="SUPFAM" id="SSF75005">
    <property type="entry name" value="Arabinanase/levansucrase/invertase"/>
    <property type="match status" value="1"/>
</dbReference>
<keyword evidence="4" id="KW-1185">Reference proteome</keyword>
<dbReference type="PANTHER" id="PTHR43301">
    <property type="entry name" value="ARABINAN ENDO-1,5-ALPHA-L-ARABINOSIDASE"/>
    <property type="match status" value="1"/>
</dbReference>
<dbReference type="Gene3D" id="2.115.10.20">
    <property type="entry name" value="Glycosyl hydrolase domain, family 43"/>
    <property type="match status" value="1"/>
</dbReference>
<dbReference type="Proteomes" id="UP001597387">
    <property type="component" value="Unassembled WGS sequence"/>
</dbReference>
<comment type="caution">
    <text evidence="3">The sequence shown here is derived from an EMBL/GenBank/DDBJ whole genome shotgun (WGS) entry which is preliminary data.</text>
</comment>
<dbReference type="PROSITE" id="PS51257">
    <property type="entry name" value="PROKAR_LIPOPROTEIN"/>
    <property type="match status" value="1"/>
</dbReference>
<feature type="chain" id="PRO_5046361897" evidence="1">
    <location>
        <begin position="22"/>
        <end position="309"/>
    </location>
</feature>
<proteinExistence type="predicted"/>
<reference evidence="4" key="1">
    <citation type="journal article" date="2019" name="Int. J. Syst. Evol. Microbiol.">
        <title>The Global Catalogue of Microorganisms (GCM) 10K type strain sequencing project: providing services to taxonomists for standard genome sequencing and annotation.</title>
        <authorList>
            <consortium name="The Broad Institute Genomics Platform"/>
            <consortium name="The Broad Institute Genome Sequencing Center for Infectious Disease"/>
            <person name="Wu L."/>
            <person name="Ma J."/>
        </authorList>
    </citation>
    <scope>NUCLEOTIDE SEQUENCE [LARGE SCALE GENOMIC DNA]</scope>
    <source>
        <strain evidence="4">KCTC 42217</strain>
    </source>
</reference>
<accession>A0ABW4ZIG2</accession>
<keyword evidence="1" id="KW-0732">Signal</keyword>
<dbReference type="GO" id="GO:0016787">
    <property type="term" value="F:hydrolase activity"/>
    <property type="evidence" value="ECO:0007669"/>
    <property type="project" value="UniProtKB-KW"/>
</dbReference>